<evidence type="ECO:0000313" key="8">
    <source>
        <dbReference type="Proteomes" id="UP001596138"/>
    </source>
</evidence>
<accession>A0ABW1T5C8</accession>
<keyword evidence="1" id="KW-0813">Transport</keyword>
<evidence type="ECO:0000256" key="5">
    <source>
        <dbReference type="SAM" id="MobiDB-lite"/>
    </source>
</evidence>
<gene>
    <name evidence="7" type="ORF">ACFQGU_15480</name>
</gene>
<evidence type="ECO:0000256" key="2">
    <source>
        <dbReference type="ARBA" id="ARBA00022737"/>
    </source>
</evidence>
<evidence type="ECO:0000259" key="6">
    <source>
        <dbReference type="PROSITE" id="PS50893"/>
    </source>
</evidence>
<dbReference type="CDD" id="cd03216">
    <property type="entry name" value="ABC_Carb_Monos_I"/>
    <property type="match status" value="1"/>
</dbReference>
<dbReference type="InterPro" id="IPR050107">
    <property type="entry name" value="ABC_carbohydrate_import_ATPase"/>
</dbReference>
<dbReference type="EMBL" id="JBHSTI010000009">
    <property type="protein sequence ID" value="MFC6239280.1"/>
    <property type="molecule type" value="Genomic_DNA"/>
</dbReference>
<dbReference type="Gene3D" id="3.40.50.300">
    <property type="entry name" value="P-loop containing nucleotide triphosphate hydrolases"/>
    <property type="match status" value="2"/>
</dbReference>
<dbReference type="CDD" id="cd03215">
    <property type="entry name" value="ABC_Carb_Monos_II"/>
    <property type="match status" value="1"/>
</dbReference>
<dbReference type="PROSITE" id="PS50893">
    <property type="entry name" value="ABC_TRANSPORTER_2"/>
    <property type="match status" value="2"/>
</dbReference>
<feature type="domain" description="ABC transporter" evidence="6">
    <location>
        <begin position="22"/>
        <end position="266"/>
    </location>
</feature>
<dbReference type="InterPro" id="IPR003439">
    <property type="entry name" value="ABC_transporter-like_ATP-bd"/>
</dbReference>
<dbReference type="PANTHER" id="PTHR43790:SF9">
    <property type="entry name" value="GALACTOFURANOSE TRANSPORTER ATP-BINDING PROTEIN YTFR"/>
    <property type="match status" value="1"/>
</dbReference>
<evidence type="ECO:0000313" key="7">
    <source>
        <dbReference type="EMBL" id="MFC6239280.1"/>
    </source>
</evidence>
<proteinExistence type="predicted"/>
<dbReference type="SMART" id="SM00382">
    <property type="entry name" value="AAA"/>
    <property type="match status" value="2"/>
</dbReference>
<dbReference type="InterPro" id="IPR003593">
    <property type="entry name" value="AAA+_ATPase"/>
</dbReference>
<dbReference type="InterPro" id="IPR017871">
    <property type="entry name" value="ABC_transporter-like_CS"/>
</dbReference>
<dbReference type="GO" id="GO:0005524">
    <property type="term" value="F:ATP binding"/>
    <property type="evidence" value="ECO:0007669"/>
    <property type="project" value="UniProtKB-KW"/>
</dbReference>
<dbReference type="RefSeq" id="WP_386768430.1">
    <property type="nucleotide sequence ID" value="NZ_JBHSTI010000009.1"/>
</dbReference>
<name>A0ABW1T5C8_9ACTN</name>
<dbReference type="Proteomes" id="UP001596138">
    <property type="component" value="Unassembled WGS sequence"/>
</dbReference>
<reference evidence="8" key="1">
    <citation type="journal article" date="2019" name="Int. J. Syst. Evol. Microbiol.">
        <title>The Global Catalogue of Microorganisms (GCM) 10K type strain sequencing project: providing services to taxonomists for standard genome sequencing and annotation.</title>
        <authorList>
            <consortium name="The Broad Institute Genomics Platform"/>
            <consortium name="The Broad Institute Genome Sequencing Center for Infectious Disease"/>
            <person name="Wu L."/>
            <person name="Ma J."/>
        </authorList>
    </citation>
    <scope>NUCLEOTIDE SEQUENCE [LARGE SCALE GENOMIC DNA]</scope>
    <source>
        <strain evidence="8">CGMCC 4.7317</strain>
    </source>
</reference>
<dbReference type="PROSITE" id="PS00211">
    <property type="entry name" value="ABC_TRANSPORTER_1"/>
    <property type="match status" value="1"/>
</dbReference>
<feature type="region of interest" description="Disordered" evidence="5">
    <location>
        <begin position="519"/>
        <end position="541"/>
    </location>
</feature>
<evidence type="ECO:0000256" key="4">
    <source>
        <dbReference type="ARBA" id="ARBA00022840"/>
    </source>
</evidence>
<keyword evidence="8" id="KW-1185">Reference proteome</keyword>
<sequence>MTSSTASRSARPVRDDSAVPVVSLRGVTKTFAGTRALRRVDLDFFPGEIHAVCGENGSGKSTMIKILSGVYQGDPGGTVSLNGEEYDADRVTPTVANRQGVRVVHQDLAVFPELTVEENLAIDGGFHTSKLGRIRWRKQHKSAEQLIRDFKIPARPKSTLAELSLAARTEVAIARSLRDMDDRGKGLLILDEPTAALPVKEVDALLASLRDLADSGQSILYVSHRLDEVLALADYVSVLRDGELVGTFPTSELDEAQLVDLMLGRAVHKALEHVPVVPDGDAVFKVENLSVGPLKSVSLEVHAGEMLGIAGVMGSGRSTLLKSIFGVAQPRAGRFVLDGQTMAADSPKSAMGAGIAMVPEHRLRDAAFGNEPVDMNISISVIGKYWRKLVLADKALRQDADQLISEYRVKVPTGRSLMSSLSGGNQQKVVVARWLRRKPRLILLDEPTQGVDVGARAEIYNILRRATQDGAAAVLVASDFQELAQVVDRAIVLRNGRVVAELRGDEITAHRLARLSHADEAPAAAMPTPDSDSSVASAEKG</sequence>
<feature type="domain" description="ABC transporter" evidence="6">
    <location>
        <begin position="277"/>
        <end position="520"/>
    </location>
</feature>
<comment type="caution">
    <text evidence="7">The sequence shown here is derived from an EMBL/GenBank/DDBJ whole genome shotgun (WGS) entry which is preliminary data.</text>
</comment>
<evidence type="ECO:0000256" key="1">
    <source>
        <dbReference type="ARBA" id="ARBA00022448"/>
    </source>
</evidence>
<keyword evidence="3" id="KW-0547">Nucleotide-binding</keyword>
<evidence type="ECO:0000256" key="3">
    <source>
        <dbReference type="ARBA" id="ARBA00022741"/>
    </source>
</evidence>
<feature type="compositionally biased region" description="Polar residues" evidence="5">
    <location>
        <begin position="530"/>
        <end position="541"/>
    </location>
</feature>
<dbReference type="SUPFAM" id="SSF52540">
    <property type="entry name" value="P-loop containing nucleoside triphosphate hydrolases"/>
    <property type="match status" value="2"/>
</dbReference>
<dbReference type="PANTHER" id="PTHR43790">
    <property type="entry name" value="CARBOHYDRATE TRANSPORT ATP-BINDING PROTEIN MG119-RELATED"/>
    <property type="match status" value="1"/>
</dbReference>
<protein>
    <submittedName>
        <fullName evidence="7">Sugar ABC transporter ATP-binding protein</fullName>
    </submittedName>
</protein>
<dbReference type="InterPro" id="IPR027417">
    <property type="entry name" value="P-loop_NTPase"/>
</dbReference>
<organism evidence="7 8">
    <name type="scientific">Longivirga aurantiaca</name>
    <dbReference type="NCBI Taxonomy" id="1837743"/>
    <lineage>
        <taxon>Bacteria</taxon>
        <taxon>Bacillati</taxon>
        <taxon>Actinomycetota</taxon>
        <taxon>Actinomycetes</taxon>
        <taxon>Sporichthyales</taxon>
        <taxon>Sporichthyaceae</taxon>
        <taxon>Longivirga</taxon>
    </lineage>
</organism>
<dbReference type="Pfam" id="PF00005">
    <property type="entry name" value="ABC_tran"/>
    <property type="match status" value="2"/>
</dbReference>
<keyword evidence="2" id="KW-0677">Repeat</keyword>
<keyword evidence="4 7" id="KW-0067">ATP-binding</keyword>